<organism evidence="3 4">
    <name type="scientific">Coilia grayii</name>
    <name type="common">Gray's grenadier anchovy</name>
    <dbReference type="NCBI Taxonomy" id="363190"/>
    <lineage>
        <taxon>Eukaryota</taxon>
        <taxon>Metazoa</taxon>
        <taxon>Chordata</taxon>
        <taxon>Craniata</taxon>
        <taxon>Vertebrata</taxon>
        <taxon>Euteleostomi</taxon>
        <taxon>Actinopterygii</taxon>
        <taxon>Neopterygii</taxon>
        <taxon>Teleostei</taxon>
        <taxon>Clupei</taxon>
        <taxon>Clupeiformes</taxon>
        <taxon>Clupeoidei</taxon>
        <taxon>Engraulidae</taxon>
        <taxon>Coilinae</taxon>
        <taxon>Coilia</taxon>
    </lineage>
</organism>
<keyword evidence="1" id="KW-0175">Coiled coil</keyword>
<name>A0ABD1JRI7_9TELE</name>
<protein>
    <submittedName>
        <fullName evidence="3">Uncharacterized protein</fullName>
    </submittedName>
</protein>
<sequence length="443" mass="49930">MNWDNHLSSILSAADGSVAKMRERLTTHGKYSKGREDIYPTRELSLEAGLDLSPLPPPTLSNPSATLSPAVQWNDLAGLQAQLQSQSQMIESLSQTLRSMERDRLAQQRQTQILQEEVRRLREKTDEREEERRGASPGVERRMEEWKREVTRELSSLRGHINRTTSLGNLEESFSSKLRREEVDLLRKEVDQLKSKLMRLEEDMFQQQSEARETRRQYERSCKMLEGLTDSYRTHSFDLARTISQYQNTQQEVRGIRVTVSELKDEVRGLILRDRLPTPAAAPQRSALASAVAVETVPRRQVTVTAAAAASTLAAGLDSDNDFSPTPSLGEVSSDDLDLSWPSEREPGLVQLLSSCILPLLINAAEAWAWSQAPLRRERPEPTIAMCLEPGVPAEGKARADRSHVPPRLQQEEWTGTHGLVKGWQRRPSARTPLYTSLTKPLG</sequence>
<dbReference type="AlphaFoldDB" id="A0ABD1JRI7"/>
<evidence type="ECO:0000313" key="3">
    <source>
        <dbReference type="EMBL" id="KAL2089485.1"/>
    </source>
</evidence>
<gene>
    <name evidence="3" type="ORF">ACEWY4_014173</name>
</gene>
<feature type="region of interest" description="Disordered" evidence="2">
    <location>
        <begin position="120"/>
        <end position="144"/>
    </location>
</feature>
<dbReference type="InterPro" id="IPR027267">
    <property type="entry name" value="AH/BAR_dom_sf"/>
</dbReference>
<dbReference type="PANTHER" id="PTHR34533">
    <property type="entry name" value="TRANSMEMBRANE PROTEIN CCDC163"/>
    <property type="match status" value="1"/>
</dbReference>
<dbReference type="SUPFAM" id="SSF103657">
    <property type="entry name" value="BAR/IMD domain-like"/>
    <property type="match status" value="1"/>
</dbReference>
<feature type="region of interest" description="Disordered" evidence="2">
    <location>
        <begin position="316"/>
        <end position="338"/>
    </location>
</feature>
<evidence type="ECO:0000256" key="2">
    <source>
        <dbReference type="SAM" id="MobiDB-lite"/>
    </source>
</evidence>
<dbReference type="EMBL" id="JBHFQA010000012">
    <property type="protein sequence ID" value="KAL2089485.1"/>
    <property type="molecule type" value="Genomic_DNA"/>
</dbReference>
<reference evidence="3 4" key="1">
    <citation type="submission" date="2024-09" db="EMBL/GenBank/DDBJ databases">
        <title>A chromosome-level genome assembly of Gray's grenadier anchovy, Coilia grayii.</title>
        <authorList>
            <person name="Fu Z."/>
        </authorList>
    </citation>
    <scope>NUCLEOTIDE SEQUENCE [LARGE SCALE GENOMIC DNA]</scope>
    <source>
        <strain evidence="3">G4</strain>
        <tissue evidence="3">Muscle</tissue>
    </source>
</reference>
<dbReference type="PANTHER" id="PTHR34533:SF3">
    <property type="entry name" value="BICD FAMILY-LIKE CARGO ADAPTER 2"/>
    <property type="match status" value="1"/>
</dbReference>
<proteinExistence type="predicted"/>
<evidence type="ECO:0000313" key="4">
    <source>
        <dbReference type="Proteomes" id="UP001591681"/>
    </source>
</evidence>
<evidence type="ECO:0000256" key="1">
    <source>
        <dbReference type="SAM" id="Coils"/>
    </source>
</evidence>
<feature type="coiled-coil region" evidence="1">
    <location>
        <begin position="183"/>
        <end position="217"/>
    </location>
</feature>
<dbReference type="InterPro" id="IPR039284">
    <property type="entry name" value="CCDC159/163"/>
</dbReference>
<comment type="caution">
    <text evidence="3">The sequence shown here is derived from an EMBL/GenBank/DDBJ whole genome shotgun (WGS) entry which is preliminary data.</text>
</comment>
<keyword evidence="4" id="KW-1185">Reference proteome</keyword>
<accession>A0ABD1JRI7</accession>
<feature type="region of interest" description="Disordered" evidence="2">
    <location>
        <begin position="395"/>
        <end position="428"/>
    </location>
</feature>
<dbReference type="Proteomes" id="UP001591681">
    <property type="component" value="Unassembled WGS sequence"/>
</dbReference>